<dbReference type="OrthoDB" id="9779753at2"/>
<dbReference type="InterPro" id="IPR005216">
    <property type="entry name" value="Citrate_lyase_ligase"/>
</dbReference>
<dbReference type="GeneID" id="61249573"/>
<dbReference type="InterPro" id="IPR013166">
    <property type="entry name" value="Citrate_lyase_ligase_C"/>
</dbReference>
<dbReference type="GO" id="GO:0016829">
    <property type="term" value="F:lyase activity"/>
    <property type="evidence" value="ECO:0007669"/>
    <property type="project" value="UniProtKB-KW"/>
</dbReference>
<feature type="domain" description="Citrate lyase ligase C-terminal" evidence="4">
    <location>
        <begin position="148"/>
        <end position="329"/>
    </location>
</feature>
<dbReference type="SMART" id="SM00764">
    <property type="entry name" value="Citrate_ly_lig"/>
    <property type="match status" value="1"/>
</dbReference>
<dbReference type="Gene3D" id="3.40.50.620">
    <property type="entry name" value="HUPs"/>
    <property type="match status" value="1"/>
</dbReference>
<dbReference type="Pfam" id="PF08218">
    <property type="entry name" value="Citrate_ly_lig"/>
    <property type="match status" value="1"/>
</dbReference>
<comment type="caution">
    <text evidence="5">The sequence shown here is derived from an EMBL/GenBank/DDBJ whole genome shotgun (WGS) entry which is preliminary data.</text>
</comment>
<evidence type="ECO:0000256" key="1">
    <source>
        <dbReference type="ARBA" id="ARBA00022741"/>
    </source>
</evidence>
<evidence type="ECO:0000256" key="2">
    <source>
        <dbReference type="ARBA" id="ARBA00022840"/>
    </source>
</evidence>
<dbReference type="EMBL" id="JQBT01000036">
    <property type="protein sequence ID" value="KRN78257.1"/>
    <property type="molecule type" value="Genomic_DNA"/>
</dbReference>
<organism evidence="5 6">
    <name type="scientific">Fructilactobacillus lindneri DSM 20690 = JCM 11027</name>
    <dbReference type="NCBI Taxonomy" id="1122148"/>
    <lineage>
        <taxon>Bacteria</taxon>
        <taxon>Bacillati</taxon>
        <taxon>Bacillota</taxon>
        <taxon>Bacilli</taxon>
        <taxon>Lactobacillales</taxon>
        <taxon>Lactobacillaceae</taxon>
        <taxon>Fructilactobacillus</taxon>
    </lineage>
</organism>
<dbReference type="InterPro" id="IPR004821">
    <property type="entry name" value="Cyt_trans-like"/>
</dbReference>
<evidence type="ECO:0000313" key="5">
    <source>
        <dbReference type="EMBL" id="KRN78257.1"/>
    </source>
</evidence>
<keyword evidence="2 3" id="KW-0067">ATP-binding</keyword>
<comment type="catalytic activity">
    <reaction evidence="3">
        <text>holo-[citrate lyase ACP] + acetate + ATP = acetyl-[citrate lyase ACP] + AMP + diphosphate</text>
        <dbReference type="Rhea" id="RHEA:23788"/>
        <dbReference type="Rhea" id="RHEA-COMP:10158"/>
        <dbReference type="Rhea" id="RHEA-COMP:13710"/>
        <dbReference type="ChEBI" id="CHEBI:30089"/>
        <dbReference type="ChEBI" id="CHEBI:30616"/>
        <dbReference type="ChEBI" id="CHEBI:33019"/>
        <dbReference type="ChEBI" id="CHEBI:82683"/>
        <dbReference type="ChEBI" id="CHEBI:137976"/>
        <dbReference type="ChEBI" id="CHEBI:456215"/>
        <dbReference type="EC" id="6.2.1.22"/>
    </reaction>
</comment>
<dbReference type="GO" id="GO:0005524">
    <property type="term" value="F:ATP binding"/>
    <property type="evidence" value="ECO:0007669"/>
    <property type="project" value="UniProtKB-UniRule"/>
</dbReference>
<reference evidence="5 6" key="1">
    <citation type="journal article" date="2015" name="Genome Announc.">
        <title>Expanding the biotechnology potential of lactobacilli through comparative genomics of 213 strains and associated genera.</title>
        <authorList>
            <person name="Sun Z."/>
            <person name="Harris H.M."/>
            <person name="McCann A."/>
            <person name="Guo C."/>
            <person name="Argimon S."/>
            <person name="Zhang W."/>
            <person name="Yang X."/>
            <person name="Jeffery I.B."/>
            <person name="Cooney J.C."/>
            <person name="Kagawa T.F."/>
            <person name="Liu W."/>
            <person name="Song Y."/>
            <person name="Salvetti E."/>
            <person name="Wrobel A."/>
            <person name="Rasinkangas P."/>
            <person name="Parkhill J."/>
            <person name="Rea M.C."/>
            <person name="O'Sullivan O."/>
            <person name="Ritari J."/>
            <person name="Douillard F.P."/>
            <person name="Paul Ross R."/>
            <person name="Yang R."/>
            <person name="Briner A.E."/>
            <person name="Felis G.E."/>
            <person name="de Vos W.M."/>
            <person name="Barrangou R."/>
            <person name="Klaenhammer T.R."/>
            <person name="Caufield P.W."/>
            <person name="Cui Y."/>
            <person name="Zhang H."/>
            <person name="O'Toole P.W."/>
        </authorList>
    </citation>
    <scope>NUCLEOTIDE SEQUENCE [LARGE SCALE GENOMIC DNA]</scope>
    <source>
        <strain evidence="5 6">DSM 20690</strain>
    </source>
</reference>
<protein>
    <recommendedName>
        <fullName evidence="3">[Citrate [pro-3S]-lyase] ligase</fullName>
        <ecNumber evidence="3">6.2.1.22</ecNumber>
    </recommendedName>
</protein>
<keyword evidence="6" id="KW-1185">Reference proteome</keyword>
<dbReference type="AlphaFoldDB" id="A0A0R2JM80"/>
<keyword evidence="5" id="KW-0456">Lyase</keyword>
<dbReference type="InterPro" id="IPR014729">
    <property type="entry name" value="Rossmann-like_a/b/a_fold"/>
</dbReference>
<keyword evidence="1 3" id="KW-0547">Nucleotide-binding</keyword>
<evidence type="ECO:0000259" key="4">
    <source>
        <dbReference type="SMART" id="SM00764"/>
    </source>
</evidence>
<comment type="function">
    <text evidence="3">Acetylation of prosthetic group (2-(5''-phosphoribosyl)-3'-dephosphocoenzyme-A) of the gamma subunit of citrate lyase.</text>
</comment>
<dbReference type="SUPFAM" id="SSF52374">
    <property type="entry name" value="Nucleotidylyl transferase"/>
    <property type="match status" value="1"/>
</dbReference>
<dbReference type="GO" id="GO:0008771">
    <property type="term" value="F:[citrate (pro-3S)-lyase] ligase activity"/>
    <property type="evidence" value="ECO:0007669"/>
    <property type="project" value="UniProtKB-EC"/>
</dbReference>
<dbReference type="Proteomes" id="UP000051565">
    <property type="component" value="Unassembled WGS sequence"/>
</dbReference>
<gene>
    <name evidence="5" type="ORF">IV52_GL001391</name>
</gene>
<name>A0A0R2JM80_9LACO</name>
<dbReference type="RefSeq" id="WP_054646515.1">
    <property type="nucleotide sequence ID" value="NZ_FUXS01000003.1"/>
</dbReference>
<proteinExistence type="predicted"/>
<dbReference type="PANTHER" id="PTHR40599">
    <property type="entry name" value="[CITRATE [PRO-3S]-LYASE] LIGASE"/>
    <property type="match status" value="1"/>
</dbReference>
<dbReference type="NCBIfam" id="TIGR00124">
    <property type="entry name" value="cit_ly_ligase"/>
    <property type="match status" value="1"/>
</dbReference>
<dbReference type="STRING" id="53444.AYR59_01580"/>
<sequence>MDAQIRDINLANPDEFEEWKNFLESLGIANFSGAEVDPLDGTIGLFEGDKLVGTGSYSENILKYIGVCHKDTSNGVYFNKVVSSLLTRLGQLGVFHVFVFTKPQYSKSFQHVGFSEIVQSENAAFLETGNYNIKDYLAEIPHLAGDDISAIVMNANPFTLGHRYLVEAAAKRSKHVYVFVVSTDKSLFNSKERLELVKEGTKDLENVEVVSGGDYLVSYATFPSYFLKSDKSKVVYQTTIDALVFKEWIAKNLNIKTRFLGTEPESKTTDVYNEVLRDVLPPEVKVEVIPRKENGSGDIISARTVRLAIKNDNISSIRNIVPTSTYDFIENHLGELQDRIKKGMKIDGN</sequence>
<accession>A0A0R2JM80</accession>
<dbReference type="PIRSF" id="PIRSF005751">
    <property type="entry name" value="Acet_citr_lig"/>
    <property type="match status" value="1"/>
</dbReference>
<evidence type="ECO:0000256" key="3">
    <source>
        <dbReference type="PIRNR" id="PIRNR005751"/>
    </source>
</evidence>
<keyword evidence="3 5" id="KW-0436">Ligase</keyword>
<dbReference type="PATRIC" id="fig|1122148.6.peg.1429"/>
<evidence type="ECO:0000313" key="6">
    <source>
        <dbReference type="Proteomes" id="UP000051565"/>
    </source>
</evidence>
<dbReference type="EC" id="6.2.1.22" evidence="3"/>
<dbReference type="PANTHER" id="PTHR40599:SF1">
    <property type="entry name" value="[CITRATE [PRO-3S]-LYASE] LIGASE"/>
    <property type="match status" value="1"/>
</dbReference>
<dbReference type="NCBIfam" id="TIGR00125">
    <property type="entry name" value="cyt_tran_rel"/>
    <property type="match status" value="1"/>
</dbReference>